<keyword evidence="5" id="KW-0418">Kinase</keyword>
<dbReference type="InterPro" id="IPR017441">
    <property type="entry name" value="Protein_kinase_ATP_BS"/>
</dbReference>
<dbReference type="Gene3D" id="3.30.200.20">
    <property type="entry name" value="Phosphorylase Kinase, domain 1"/>
    <property type="match status" value="1"/>
</dbReference>
<evidence type="ECO:0000256" key="2">
    <source>
        <dbReference type="ARBA" id="ARBA00022527"/>
    </source>
</evidence>
<dbReference type="PANTHER" id="PTHR24057">
    <property type="entry name" value="GLYCOGEN SYNTHASE KINASE-3 ALPHA"/>
    <property type="match status" value="1"/>
</dbReference>
<evidence type="ECO:0000256" key="4">
    <source>
        <dbReference type="ARBA" id="ARBA00022741"/>
    </source>
</evidence>
<comment type="similarity">
    <text evidence="1">Belongs to the protein kinase superfamily. CMGC Ser/Thr protein kinase family. GSK-3 subfamily.</text>
</comment>
<gene>
    <name evidence="9" type="ORF">GSCOC_T00015018001</name>
</gene>
<dbReference type="GO" id="GO:0005634">
    <property type="term" value="C:nucleus"/>
    <property type="evidence" value="ECO:0007669"/>
    <property type="project" value="TreeGrafter"/>
</dbReference>
<dbReference type="OMA" id="HIMATTI"/>
<dbReference type="GO" id="GO:0004674">
    <property type="term" value="F:protein serine/threonine kinase activity"/>
    <property type="evidence" value="ECO:0007669"/>
    <property type="project" value="UniProtKB-KW"/>
</dbReference>
<dbReference type="OrthoDB" id="1728022at2759"/>
<dbReference type="Pfam" id="PF00069">
    <property type="entry name" value="Pkinase"/>
    <property type="match status" value="1"/>
</dbReference>
<keyword evidence="4 7" id="KW-0547">Nucleotide-binding</keyword>
<dbReference type="SUPFAM" id="SSF56112">
    <property type="entry name" value="Protein kinase-like (PK-like)"/>
    <property type="match status" value="1"/>
</dbReference>
<evidence type="ECO:0000256" key="3">
    <source>
        <dbReference type="ARBA" id="ARBA00022679"/>
    </source>
</evidence>
<dbReference type="SMART" id="SM00220">
    <property type="entry name" value="S_TKc"/>
    <property type="match status" value="1"/>
</dbReference>
<sequence>MASAGLGHGGVGSSRSANGFKGSSSSLDWLGREMLAMRLRDRVDHDEDDRDSEPDIIDGVGAETGHVIRTTIGGRSGQAKQVISYIAEHVIGTGSFGVVFQAKCRETGEIVAIKKVLQDKRYKNRELQIMQMLDHPNVVSLKHSFFSTTDKEELYLNLVLEFVPETVNRIAKQYNRMNQRMPLIYVKLYTYQACNILFLEIFYDNFYSASYLLVLLQLLTLENVQLCMGQSLLPFPICVP</sequence>
<dbReference type="PANTHER" id="PTHR24057:SF40">
    <property type="entry name" value="SHAGGY-RELATED PROTEIN KINASE DELTA-RELATED"/>
    <property type="match status" value="1"/>
</dbReference>
<evidence type="ECO:0000313" key="9">
    <source>
        <dbReference type="EMBL" id="CDO97626.1"/>
    </source>
</evidence>
<dbReference type="InterPro" id="IPR011009">
    <property type="entry name" value="Kinase-like_dom_sf"/>
</dbReference>
<feature type="domain" description="Protein kinase" evidence="8">
    <location>
        <begin position="85"/>
        <end position="240"/>
    </location>
</feature>
<protein>
    <recommendedName>
        <fullName evidence="8">Protein kinase domain-containing protein</fullName>
    </recommendedName>
</protein>
<dbReference type="PROSITE" id="PS50011">
    <property type="entry name" value="PROTEIN_KINASE_DOM"/>
    <property type="match status" value="1"/>
</dbReference>
<evidence type="ECO:0000256" key="6">
    <source>
        <dbReference type="ARBA" id="ARBA00022840"/>
    </source>
</evidence>
<keyword evidence="6 7" id="KW-0067">ATP-binding</keyword>
<dbReference type="Gramene" id="CDO97626">
    <property type="protein sequence ID" value="CDO97626"/>
    <property type="gene ID" value="GSCOC_T00015018001"/>
</dbReference>
<dbReference type="InParanoid" id="A0A068TN06"/>
<feature type="binding site" evidence="7">
    <location>
        <position position="115"/>
    </location>
    <ligand>
        <name>ATP</name>
        <dbReference type="ChEBI" id="CHEBI:30616"/>
    </ligand>
</feature>
<dbReference type="STRING" id="49390.A0A068TN06"/>
<evidence type="ECO:0000256" key="7">
    <source>
        <dbReference type="PROSITE-ProRule" id="PRU10141"/>
    </source>
</evidence>
<dbReference type="GO" id="GO:0005524">
    <property type="term" value="F:ATP binding"/>
    <property type="evidence" value="ECO:0007669"/>
    <property type="project" value="UniProtKB-UniRule"/>
</dbReference>
<evidence type="ECO:0000256" key="5">
    <source>
        <dbReference type="ARBA" id="ARBA00022777"/>
    </source>
</evidence>
<dbReference type="PhylomeDB" id="A0A068TN06"/>
<accession>A0A068TN06</accession>
<reference evidence="10" key="1">
    <citation type="journal article" date="2014" name="Science">
        <title>The coffee genome provides insight into the convergent evolution of caffeine biosynthesis.</title>
        <authorList>
            <person name="Denoeud F."/>
            <person name="Carretero-Paulet L."/>
            <person name="Dereeper A."/>
            <person name="Droc G."/>
            <person name="Guyot R."/>
            <person name="Pietrella M."/>
            <person name="Zheng C."/>
            <person name="Alberti A."/>
            <person name="Anthony F."/>
            <person name="Aprea G."/>
            <person name="Aury J.M."/>
            <person name="Bento P."/>
            <person name="Bernard M."/>
            <person name="Bocs S."/>
            <person name="Campa C."/>
            <person name="Cenci A."/>
            <person name="Combes M.C."/>
            <person name="Crouzillat D."/>
            <person name="Da Silva C."/>
            <person name="Daddiego L."/>
            <person name="De Bellis F."/>
            <person name="Dussert S."/>
            <person name="Garsmeur O."/>
            <person name="Gayraud T."/>
            <person name="Guignon V."/>
            <person name="Jahn K."/>
            <person name="Jamilloux V."/>
            <person name="Joet T."/>
            <person name="Labadie K."/>
            <person name="Lan T."/>
            <person name="Leclercq J."/>
            <person name="Lepelley M."/>
            <person name="Leroy T."/>
            <person name="Li L.T."/>
            <person name="Librado P."/>
            <person name="Lopez L."/>
            <person name="Munoz A."/>
            <person name="Noel B."/>
            <person name="Pallavicini A."/>
            <person name="Perrotta G."/>
            <person name="Poncet V."/>
            <person name="Pot D."/>
            <person name="Priyono X."/>
            <person name="Rigoreau M."/>
            <person name="Rouard M."/>
            <person name="Rozas J."/>
            <person name="Tranchant-Dubreuil C."/>
            <person name="VanBuren R."/>
            <person name="Zhang Q."/>
            <person name="Andrade A.C."/>
            <person name="Argout X."/>
            <person name="Bertrand B."/>
            <person name="de Kochko A."/>
            <person name="Graziosi G."/>
            <person name="Henry R.J."/>
            <person name="Jayarama X."/>
            <person name="Ming R."/>
            <person name="Nagai C."/>
            <person name="Rounsley S."/>
            <person name="Sankoff D."/>
            <person name="Giuliano G."/>
            <person name="Albert V.A."/>
            <person name="Wincker P."/>
            <person name="Lashermes P."/>
        </authorList>
    </citation>
    <scope>NUCLEOTIDE SEQUENCE [LARGE SCALE GENOMIC DNA]</scope>
    <source>
        <strain evidence="10">cv. DH200-94</strain>
    </source>
</reference>
<dbReference type="AlphaFoldDB" id="A0A068TN06"/>
<dbReference type="InterPro" id="IPR050591">
    <property type="entry name" value="GSK-3"/>
</dbReference>
<dbReference type="GO" id="GO:0030154">
    <property type="term" value="P:cell differentiation"/>
    <property type="evidence" value="ECO:0007669"/>
    <property type="project" value="TreeGrafter"/>
</dbReference>
<keyword evidence="2" id="KW-0723">Serine/threonine-protein kinase</keyword>
<proteinExistence type="inferred from homology"/>
<name>A0A068TN06_COFCA</name>
<organism evidence="9 10">
    <name type="scientific">Coffea canephora</name>
    <name type="common">Robusta coffee</name>
    <dbReference type="NCBI Taxonomy" id="49390"/>
    <lineage>
        <taxon>Eukaryota</taxon>
        <taxon>Viridiplantae</taxon>
        <taxon>Streptophyta</taxon>
        <taxon>Embryophyta</taxon>
        <taxon>Tracheophyta</taxon>
        <taxon>Spermatophyta</taxon>
        <taxon>Magnoliopsida</taxon>
        <taxon>eudicotyledons</taxon>
        <taxon>Gunneridae</taxon>
        <taxon>Pentapetalae</taxon>
        <taxon>asterids</taxon>
        <taxon>lamiids</taxon>
        <taxon>Gentianales</taxon>
        <taxon>Rubiaceae</taxon>
        <taxon>Ixoroideae</taxon>
        <taxon>Gardenieae complex</taxon>
        <taxon>Bertiereae - Coffeeae clade</taxon>
        <taxon>Coffeeae</taxon>
        <taxon>Coffea</taxon>
    </lineage>
</organism>
<evidence type="ECO:0000313" key="10">
    <source>
        <dbReference type="Proteomes" id="UP000295252"/>
    </source>
</evidence>
<dbReference type="EMBL" id="HG739085">
    <property type="protein sequence ID" value="CDO97626.1"/>
    <property type="molecule type" value="Genomic_DNA"/>
</dbReference>
<keyword evidence="10" id="KW-1185">Reference proteome</keyword>
<dbReference type="InterPro" id="IPR000719">
    <property type="entry name" value="Prot_kinase_dom"/>
</dbReference>
<evidence type="ECO:0000259" key="8">
    <source>
        <dbReference type="PROSITE" id="PS50011"/>
    </source>
</evidence>
<evidence type="ECO:0000256" key="1">
    <source>
        <dbReference type="ARBA" id="ARBA00005527"/>
    </source>
</evidence>
<dbReference type="PROSITE" id="PS00107">
    <property type="entry name" value="PROTEIN_KINASE_ATP"/>
    <property type="match status" value="1"/>
</dbReference>
<dbReference type="FunFam" id="3.30.200.20:FF:000009">
    <property type="entry name" value="Glycogen synthase kinase-3 beta"/>
    <property type="match status" value="1"/>
</dbReference>
<dbReference type="GO" id="GO:0005737">
    <property type="term" value="C:cytoplasm"/>
    <property type="evidence" value="ECO:0007669"/>
    <property type="project" value="TreeGrafter"/>
</dbReference>
<dbReference type="Proteomes" id="UP000295252">
    <property type="component" value="Chromosome IV"/>
</dbReference>
<keyword evidence="3" id="KW-0808">Transferase</keyword>
<dbReference type="GO" id="GO:0007165">
    <property type="term" value="P:signal transduction"/>
    <property type="evidence" value="ECO:0007669"/>
    <property type="project" value="TreeGrafter"/>
</dbReference>